<reference evidence="3 4" key="1">
    <citation type="submission" date="2019-12" db="EMBL/GenBank/DDBJ databases">
        <title>Microbes associate with the intestines of laboratory mice.</title>
        <authorList>
            <person name="Navarre W."/>
            <person name="Wong E."/>
        </authorList>
    </citation>
    <scope>NUCLEOTIDE SEQUENCE [LARGE SCALE GENOMIC DNA]</scope>
    <source>
        <strain evidence="3 4">NM82_D38</strain>
    </source>
</reference>
<dbReference type="PANTHER" id="PTHR30537:SF21">
    <property type="entry name" value="HTH-TYPE TRANSCRIPTIONAL REGULATOR SINR-RELATED"/>
    <property type="match status" value="1"/>
</dbReference>
<evidence type="ECO:0000313" key="4">
    <source>
        <dbReference type="Proteomes" id="UP000472580"/>
    </source>
</evidence>
<dbReference type="InterPro" id="IPR058163">
    <property type="entry name" value="LysR-type_TF_proteobact-type"/>
</dbReference>
<organism evidence="3 4">
    <name type="scientific">Parasutterella muris</name>
    <dbReference type="NCBI Taxonomy" id="2565572"/>
    <lineage>
        <taxon>Bacteria</taxon>
        <taxon>Pseudomonadati</taxon>
        <taxon>Pseudomonadota</taxon>
        <taxon>Betaproteobacteria</taxon>
        <taxon>Burkholderiales</taxon>
        <taxon>Sutterellaceae</taxon>
        <taxon>Parasutterella</taxon>
    </lineage>
</organism>
<evidence type="ECO:0000313" key="3">
    <source>
        <dbReference type="EMBL" id="MVX57903.1"/>
    </source>
</evidence>
<dbReference type="OrthoDB" id="8928056at2"/>
<sequence length="313" mass="35382">MNAADNLQIWSLIEKLGSGKGITSASIDLDKDLPACTRLIQKLENDLGMKLIDHHRRPAQLTNEAIQIIPAVKKLTKAYSELLDAVESVKSEEALITMSIPVNISRSSYRKSIRLYKKLDPKLKIQVLSDLDHQDLLERKADLVCLPYHPPTDGLMVWPCYEARTVLAAAPAYLRKRGVPTSPKDLSDHSLILRASRHYPMTNELHCGSRSVPLNYREIVFSGDVLSGKEALLAGEGISVDLSISSIEKELKSGLVVQVLPYWSRPAWHVTFAIRRESLSNSRLVKFALWLKERERTNVAIRFDKYRKMGFLR</sequence>
<evidence type="ECO:0000256" key="1">
    <source>
        <dbReference type="ARBA" id="ARBA00009437"/>
    </source>
</evidence>
<dbReference type="RefSeq" id="WP_160336317.1">
    <property type="nucleotide sequence ID" value="NZ_WSRP01000056.1"/>
</dbReference>
<protein>
    <recommendedName>
        <fullName evidence="2">LysR substrate-binding domain-containing protein</fullName>
    </recommendedName>
</protein>
<dbReference type="Gene3D" id="1.10.10.10">
    <property type="entry name" value="Winged helix-like DNA-binding domain superfamily/Winged helix DNA-binding domain"/>
    <property type="match status" value="1"/>
</dbReference>
<evidence type="ECO:0000259" key="2">
    <source>
        <dbReference type="Pfam" id="PF03466"/>
    </source>
</evidence>
<dbReference type="SUPFAM" id="SSF53850">
    <property type="entry name" value="Periplasmic binding protein-like II"/>
    <property type="match status" value="1"/>
</dbReference>
<accession>A0A6L6YLY2</accession>
<proteinExistence type="inferred from homology"/>
<dbReference type="Pfam" id="PF03466">
    <property type="entry name" value="LysR_substrate"/>
    <property type="match status" value="1"/>
</dbReference>
<dbReference type="Gene3D" id="3.40.190.290">
    <property type="match status" value="1"/>
</dbReference>
<comment type="caution">
    <text evidence="3">The sequence shown here is derived from an EMBL/GenBank/DDBJ whole genome shotgun (WGS) entry which is preliminary data.</text>
</comment>
<dbReference type="GO" id="GO:0006351">
    <property type="term" value="P:DNA-templated transcription"/>
    <property type="evidence" value="ECO:0007669"/>
    <property type="project" value="TreeGrafter"/>
</dbReference>
<dbReference type="EMBL" id="WSRP01000056">
    <property type="protein sequence ID" value="MVX57903.1"/>
    <property type="molecule type" value="Genomic_DNA"/>
</dbReference>
<dbReference type="GO" id="GO:0043565">
    <property type="term" value="F:sequence-specific DNA binding"/>
    <property type="evidence" value="ECO:0007669"/>
    <property type="project" value="TreeGrafter"/>
</dbReference>
<dbReference type="SUPFAM" id="SSF46785">
    <property type="entry name" value="Winged helix' DNA-binding domain"/>
    <property type="match status" value="1"/>
</dbReference>
<dbReference type="InterPro" id="IPR036390">
    <property type="entry name" value="WH_DNA-bd_sf"/>
</dbReference>
<gene>
    <name evidence="3" type="ORF">E5987_12000</name>
</gene>
<dbReference type="AlphaFoldDB" id="A0A6L6YLY2"/>
<dbReference type="InterPro" id="IPR036388">
    <property type="entry name" value="WH-like_DNA-bd_sf"/>
</dbReference>
<dbReference type="PANTHER" id="PTHR30537">
    <property type="entry name" value="HTH-TYPE TRANSCRIPTIONAL REGULATOR"/>
    <property type="match status" value="1"/>
</dbReference>
<feature type="domain" description="LysR substrate-binding" evidence="2">
    <location>
        <begin position="95"/>
        <end position="294"/>
    </location>
</feature>
<keyword evidence="4" id="KW-1185">Reference proteome</keyword>
<name>A0A6L6YLY2_9BURK</name>
<dbReference type="InterPro" id="IPR005119">
    <property type="entry name" value="LysR_subst-bd"/>
</dbReference>
<dbReference type="GO" id="GO:0003700">
    <property type="term" value="F:DNA-binding transcription factor activity"/>
    <property type="evidence" value="ECO:0007669"/>
    <property type="project" value="TreeGrafter"/>
</dbReference>
<comment type="similarity">
    <text evidence="1">Belongs to the LysR transcriptional regulatory family.</text>
</comment>
<dbReference type="Proteomes" id="UP000472580">
    <property type="component" value="Unassembled WGS sequence"/>
</dbReference>